<evidence type="ECO:0000313" key="6">
    <source>
        <dbReference type="Proteomes" id="UP000325902"/>
    </source>
</evidence>
<evidence type="ECO:0000256" key="2">
    <source>
        <dbReference type="ARBA" id="ARBA00022692"/>
    </source>
</evidence>
<protein>
    <submittedName>
        <fullName evidence="5">Fumagillin beta-trans-bergamotene synthase</fullName>
    </submittedName>
</protein>
<name>A0A5N5CVF5_9PEZI</name>
<keyword evidence="2" id="KW-0812">Transmembrane</keyword>
<evidence type="ECO:0000256" key="3">
    <source>
        <dbReference type="ARBA" id="ARBA00022989"/>
    </source>
</evidence>
<dbReference type="PANTHER" id="PTHR42723">
    <property type="entry name" value="CHLOROPHYLL SYNTHASE"/>
    <property type="match status" value="1"/>
</dbReference>
<dbReference type="InterPro" id="IPR000537">
    <property type="entry name" value="UbiA_prenyltransferase"/>
</dbReference>
<accession>A0A5N5CVF5</accession>
<gene>
    <name evidence="5" type="primary">af520</name>
    <name evidence="5" type="ORF">DBV05_g11999</name>
</gene>
<dbReference type="AlphaFoldDB" id="A0A5N5CVF5"/>
<proteinExistence type="predicted"/>
<dbReference type="PANTHER" id="PTHR42723:SF1">
    <property type="entry name" value="CHLOROPHYLL SYNTHASE, CHLOROPLASTIC"/>
    <property type="match status" value="1"/>
</dbReference>
<reference evidence="5 6" key="1">
    <citation type="journal article" date="2019" name="Sci. Rep.">
        <title>A multi-omics analysis of the grapevine pathogen Lasiodiplodia theobromae reveals that temperature affects the expression of virulence- and pathogenicity-related genes.</title>
        <authorList>
            <person name="Felix C."/>
            <person name="Meneses R."/>
            <person name="Goncalves M.F.M."/>
            <person name="Tilleman L."/>
            <person name="Duarte A.S."/>
            <person name="Jorrin-Novo J.V."/>
            <person name="Van de Peer Y."/>
            <person name="Deforce D."/>
            <person name="Van Nieuwerburgh F."/>
            <person name="Esteves A.C."/>
            <person name="Alves A."/>
        </authorList>
    </citation>
    <scope>NUCLEOTIDE SEQUENCE [LARGE SCALE GENOMIC DNA]</scope>
    <source>
        <strain evidence="5 6">LA-SOL3</strain>
    </source>
</reference>
<dbReference type="OrthoDB" id="434972at2759"/>
<dbReference type="EMBL" id="VCHE01000202">
    <property type="protein sequence ID" value="KAB2569319.1"/>
    <property type="molecule type" value="Genomic_DNA"/>
</dbReference>
<keyword evidence="6" id="KW-1185">Reference proteome</keyword>
<evidence type="ECO:0000256" key="4">
    <source>
        <dbReference type="ARBA" id="ARBA00023136"/>
    </source>
</evidence>
<evidence type="ECO:0000313" key="5">
    <source>
        <dbReference type="EMBL" id="KAB2569319.1"/>
    </source>
</evidence>
<dbReference type="Pfam" id="PF01040">
    <property type="entry name" value="UbiA"/>
    <property type="match status" value="1"/>
</dbReference>
<comment type="subcellular location">
    <subcellularLocation>
        <location evidence="1">Membrane</location>
        <topology evidence="1">Multi-pass membrane protein</topology>
    </subcellularLocation>
</comment>
<keyword evidence="3" id="KW-1133">Transmembrane helix</keyword>
<dbReference type="Proteomes" id="UP000325902">
    <property type="component" value="Unassembled WGS sequence"/>
</dbReference>
<evidence type="ECO:0000256" key="1">
    <source>
        <dbReference type="ARBA" id="ARBA00004141"/>
    </source>
</evidence>
<organism evidence="5 6">
    <name type="scientific">Lasiodiplodia theobromae</name>
    <dbReference type="NCBI Taxonomy" id="45133"/>
    <lineage>
        <taxon>Eukaryota</taxon>
        <taxon>Fungi</taxon>
        <taxon>Dikarya</taxon>
        <taxon>Ascomycota</taxon>
        <taxon>Pezizomycotina</taxon>
        <taxon>Dothideomycetes</taxon>
        <taxon>Dothideomycetes incertae sedis</taxon>
        <taxon>Botryosphaeriales</taxon>
        <taxon>Botryosphaeriaceae</taxon>
        <taxon>Lasiodiplodia</taxon>
    </lineage>
</organism>
<dbReference type="InterPro" id="IPR050475">
    <property type="entry name" value="Prenyltransferase_related"/>
</dbReference>
<dbReference type="GO" id="GO:0016020">
    <property type="term" value="C:membrane"/>
    <property type="evidence" value="ECO:0007669"/>
    <property type="project" value="UniProtKB-SubCell"/>
</dbReference>
<keyword evidence="4" id="KW-0472">Membrane</keyword>
<dbReference type="GO" id="GO:0016765">
    <property type="term" value="F:transferase activity, transferring alkyl or aryl (other than methyl) groups"/>
    <property type="evidence" value="ECO:0007669"/>
    <property type="project" value="InterPro"/>
</dbReference>
<sequence length="232" mass="25025">MILPATVFGLATTLSGPLLTTNTSPDYYAILCRLPLVILSTWMELLVFDLSNQRQPGSAVEDAVNKPWRPIPSGRISEAAARHLLMAAIPATIIKSVLLGTTLETLVFFILTWIYNDLAASESHYLIRTLINALGISTYSASAAAVAARIPAPLPLPLHTYTLPLGPQHLTISTPLTPRFYTWLLLLSLAIFLTITTQDLPDLPGDAAKGRPSMPLAIGEARARWSIAAGSM</sequence>
<comment type="caution">
    <text evidence="5">The sequence shown here is derived from an EMBL/GenBank/DDBJ whole genome shotgun (WGS) entry which is preliminary data.</text>
</comment>